<feature type="chain" id="PRO_5015598939" evidence="1">
    <location>
        <begin position="18"/>
        <end position="266"/>
    </location>
</feature>
<evidence type="ECO:0000256" key="1">
    <source>
        <dbReference type="SAM" id="SignalP"/>
    </source>
</evidence>
<comment type="caution">
    <text evidence="2">The sequence shown here is derived from an EMBL/GenBank/DDBJ whole genome shotgun (WGS) entry which is preliminary data.</text>
</comment>
<keyword evidence="3" id="KW-1185">Reference proteome</keyword>
<evidence type="ECO:0000313" key="3">
    <source>
        <dbReference type="Proteomes" id="UP000244523"/>
    </source>
</evidence>
<dbReference type="OrthoDB" id="581894at2"/>
<sequence length="266" mass="29603">MRFLSLALILLATPLAAHELWLEPLAYQVDADGRLEADIINGEEFKGTKLAFLPRSIQNFVAVSGDSIERVTGRLGDRPGLSRDAVGEGLNIVAYQTQPSTLSYKSWAKFQKFIDHKDLGDIRPVHDARGLPEANFKEVYTRYSKTLIGVGESAGADRRVGMETELVALSNPYTDDLSDGMRVQLYYRNDVRANEQIEVFEKDASGAVTITLYRTDDQGVGIFPVKPGHSYMVDAVVLREPSDQLRQSSDAVWETLWANMTFATPE</sequence>
<accession>A0A2T6KCZ8</accession>
<dbReference type="InterPro" id="IPR019613">
    <property type="entry name" value="DUF4198"/>
</dbReference>
<dbReference type="AlphaFoldDB" id="A0A2T6KCZ8"/>
<feature type="signal peptide" evidence="1">
    <location>
        <begin position="1"/>
        <end position="17"/>
    </location>
</feature>
<proteinExistence type="predicted"/>
<gene>
    <name evidence="2" type="ORF">C8N45_109137</name>
</gene>
<keyword evidence="1" id="KW-0732">Signal</keyword>
<dbReference type="Pfam" id="PF10670">
    <property type="entry name" value="DUF4198"/>
    <property type="match status" value="1"/>
</dbReference>
<dbReference type="EMBL" id="QBUD01000009">
    <property type="protein sequence ID" value="PUB12826.1"/>
    <property type="molecule type" value="Genomic_DNA"/>
</dbReference>
<name>A0A2T6KCZ8_9RHOB</name>
<dbReference type="Proteomes" id="UP000244523">
    <property type="component" value="Unassembled WGS sequence"/>
</dbReference>
<protein>
    <submittedName>
        <fullName evidence="2">Putative GH25 family protein</fullName>
    </submittedName>
</protein>
<dbReference type="RefSeq" id="WP_108387294.1">
    <property type="nucleotide sequence ID" value="NZ_QBUD01000009.1"/>
</dbReference>
<reference evidence="2 3" key="1">
    <citation type="submission" date="2018-04" db="EMBL/GenBank/DDBJ databases">
        <title>Genomic Encyclopedia of Archaeal and Bacterial Type Strains, Phase II (KMG-II): from individual species to whole genera.</title>
        <authorList>
            <person name="Goeker M."/>
        </authorList>
    </citation>
    <scope>NUCLEOTIDE SEQUENCE [LARGE SCALE GENOMIC DNA]</scope>
    <source>
        <strain evidence="2 3">DSM 29955</strain>
    </source>
</reference>
<evidence type="ECO:0000313" key="2">
    <source>
        <dbReference type="EMBL" id="PUB12826.1"/>
    </source>
</evidence>
<organism evidence="2 3">
    <name type="scientific">Yoonia sediminilitoris</name>
    <dbReference type="NCBI Taxonomy" id="1286148"/>
    <lineage>
        <taxon>Bacteria</taxon>
        <taxon>Pseudomonadati</taxon>
        <taxon>Pseudomonadota</taxon>
        <taxon>Alphaproteobacteria</taxon>
        <taxon>Rhodobacterales</taxon>
        <taxon>Paracoccaceae</taxon>
        <taxon>Yoonia</taxon>
    </lineage>
</organism>